<reference evidence="3 4" key="1">
    <citation type="submission" date="2020-01" db="EMBL/GenBank/DDBJ databases">
        <title>The draft genome sequence of Corallococcus exiguus DSM 14696.</title>
        <authorList>
            <person name="Zhang X."/>
            <person name="Zhu H."/>
        </authorList>
    </citation>
    <scope>NUCLEOTIDE SEQUENCE [LARGE SCALE GENOMIC DNA]</scope>
    <source>
        <strain evidence="3 4">DSM 14696</strain>
    </source>
</reference>
<keyword evidence="2" id="KW-0732">Signal</keyword>
<keyword evidence="4" id="KW-1185">Reference proteome</keyword>
<protein>
    <recommendedName>
        <fullName evidence="5">Lipoprotein</fullName>
    </recommendedName>
</protein>
<evidence type="ECO:0000256" key="1">
    <source>
        <dbReference type="SAM" id="MobiDB-lite"/>
    </source>
</evidence>
<evidence type="ECO:0008006" key="5">
    <source>
        <dbReference type="Google" id="ProtNLM"/>
    </source>
</evidence>
<name>A0A7X4YGF6_9BACT</name>
<gene>
    <name evidence="3" type="ORF">GTZ93_33870</name>
</gene>
<accession>A0A7X4YGF6</accession>
<comment type="caution">
    <text evidence="3">The sequence shown here is derived from an EMBL/GenBank/DDBJ whole genome shotgun (WGS) entry which is preliminary data.</text>
</comment>
<dbReference type="Proteomes" id="UP000537825">
    <property type="component" value="Unassembled WGS sequence"/>
</dbReference>
<evidence type="ECO:0000313" key="3">
    <source>
        <dbReference type="EMBL" id="NBC44800.1"/>
    </source>
</evidence>
<evidence type="ECO:0000313" key="4">
    <source>
        <dbReference type="Proteomes" id="UP000537825"/>
    </source>
</evidence>
<sequence>MPDLKNVILCLSVLLLVGCASGRDTTPSNADHRLLTLATDGEPTATVALNLRLLKTASADPTWKDAVESAEQHLLKLGTIPPRHRALVLDTFSSFAAGLMETPGGTVPFRMFASHGPEDAALEVLQTARLIEATKEGDYVLIDPETCQRQGPLRLLKTKQLLAFVPPALAADVSARLAREPSQKMDPLFIAQAGVEVGPVLEPFVPGLLMLAIQQFQATDAARRISFAARADASGAIRADVEFIGPHPERIQALWERVTTSESALRTVVASSTKLQASKDVLRITFDVNSLREQSTMLRRAFSPFSDEPLPSESLEDLREDDLLSPEDTVSYPETLTPESFLALSGDDCGLGKGQDLDETQKLRLAFTSLRASFITPESDHLQLTARVCQPRDYVPVLARRKLMELRIQQPELHRPLCGPLAASPDGMKVGEDLSGQNTSRGQVASHHAQFALKPGVDAQTLPAISGSVTVHVPTRIRSIRIPFAAPFARAEQTFPDGKLFVEGLRIHLGTLTFQLGSEGTPPTVLAVRALNAEGKYLRSEARPGLTMVLSLPLFGVLSPDAPLFTVEGRPAQIELVLVDATTPYTRPFTLTPPFPAGNATARDAKELPLALIDQSLFEQHLMSPESVAKRTASFNGAVKKDALPAALPPNAPASPFHAWLMTDGVFRGDVEFSWPDDVQEAFAQAETPVTLELLEADFADGTRLRAADIEAVDEDDRYVWNNGYGRQLKWNTTFSPGRSQSFTLRDYIPHQLERVPLTRLKGQLSFALHEKWVASSPTALSLHTEALLAGGRFKVELIEPGRIRIQSHGTDQEGFSAVFDDAENRPVASVLTKRTDFDDATFMLDFETRQPAHRWRMIQSQGASKTYAYPFEIVAQAPVPPTAPKSVPARKANPTRKK</sequence>
<dbReference type="RefSeq" id="WP_161663219.1">
    <property type="nucleotide sequence ID" value="NZ_CBCSLE010000011.1"/>
</dbReference>
<organism evidence="3 4">
    <name type="scientific">Corallococcus exiguus</name>
    <dbReference type="NCBI Taxonomy" id="83462"/>
    <lineage>
        <taxon>Bacteria</taxon>
        <taxon>Pseudomonadati</taxon>
        <taxon>Myxococcota</taxon>
        <taxon>Myxococcia</taxon>
        <taxon>Myxococcales</taxon>
        <taxon>Cystobacterineae</taxon>
        <taxon>Myxococcaceae</taxon>
        <taxon>Corallococcus</taxon>
    </lineage>
</organism>
<proteinExistence type="predicted"/>
<evidence type="ECO:0000256" key="2">
    <source>
        <dbReference type="SAM" id="SignalP"/>
    </source>
</evidence>
<feature type="chain" id="PRO_5031347151" description="Lipoprotein" evidence="2">
    <location>
        <begin position="23"/>
        <end position="899"/>
    </location>
</feature>
<dbReference type="AlphaFoldDB" id="A0A7X4YGF6"/>
<feature type="signal peptide" evidence="2">
    <location>
        <begin position="1"/>
        <end position="22"/>
    </location>
</feature>
<dbReference type="PROSITE" id="PS51257">
    <property type="entry name" value="PROKAR_LIPOPROTEIN"/>
    <property type="match status" value="1"/>
</dbReference>
<dbReference type="EMBL" id="JAAAPK010000011">
    <property type="protein sequence ID" value="NBC44800.1"/>
    <property type="molecule type" value="Genomic_DNA"/>
</dbReference>
<feature type="region of interest" description="Disordered" evidence="1">
    <location>
        <begin position="880"/>
        <end position="899"/>
    </location>
</feature>